<organism evidence="1">
    <name type="scientific">Lamprotornis superbus</name>
    <dbReference type="NCBI Taxonomy" id="245042"/>
    <lineage>
        <taxon>Eukaryota</taxon>
        <taxon>Metazoa</taxon>
        <taxon>Chordata</taxon>
        <taxon>Craniata</taxon>
        <taxon>Vertebrata</taxon>
        <taxon>Euteleostomi</taxon>
        <taxon>Archelosauria</taxon>
        <taxon>Archosauria</taxon>
        <taxon>Dinosauria</taxon>
        <taxon>Saurischia</taxon>
        <taxon>Theropoda</taxon>
        <taxon>Coelurosauria</taxon>
        <taxon>Aves</taxon>
        <taxon>Neognathae</taxon>
        <taxon>Neoaves</taxon>
        <taxon>Telluraves</taxon>
        <taxon>Australaves</taxon>
        <taxon>Passeriformes</taxon>
        <taxon>Sturnidae</taxon>
        <taxon>Lamprotornis</taxon>
    </lineage>
</organism>
<keyword evidence="3" id="KW-1185">Reference proteome</keyword>
<dbReference type="EMBL" id="JADDUC010000052">
    <property type="protein sequence ID" value="KAG0121159.1"/>
    <property type="molecule type" value="Genomic_DNA"/>
</dbReference>
<gene>
    <name evidence="2" type="ORF">IHE44_0001555</name>
    <name evidence="1" type="ORF">IHE44_011326</name>
</gene>
<sequence length="70" mass="7617">MWLSSSYIPDEAEVFGRPERGILQTHASPPAFQGFIIPLNASHQCMGLKRTNGTEHGMGLEGEALDAIFS</sequence>
<evidence type="ECO:0000313" key="1">
    <source>
        <dbReference type="EMBL" id="KAG0121159.1"/>
    </source>
</evidence>
<comment type="caution">
    <text evidence="1">The sequence shown here is derived from an EMBL/GenBank/DDBJ whole genome shotgun (WGS) entry which is preliminary data.</text>
</comment>
<name>A0A835TYQ9_9PASS</name>
<reference evidence="1" key="1">
    <citation type="submission" date="2020-10" db="EMBL/GenBank/DDBJ databases">
        <title>Feather gene expression reveals the developmental basis of iridescence in African starlings.</title>
        <authorList>
            <person name="Rubenstein D.R."/>
        </authorList>
    </citation>
    <scope>NUCLEOTIDE SEQUENCE</scope>
    <source>
        <strain evidence="1">SS15</strain>
        <tissue evidence="1">Liver</tissue>
    </source>
</reference>
<reference evidence="2 3" key="2">
    <citation type="journal article" date="2021" name="J. Hered.">
        <title>Feather Gene Expression Elucidates the Developmental Basis of Plumage Iridescence in African Starlings.</title>
        <authorList>
            <person name="Rubenstein D.R."/>
            <person name="Corvelo A."/>
            <person name="MacManes M.D."/>
            <person name="Maia R."/>
            <person name="Narzisi G."/>
            <person name="Rousaki A."/>
            <person name="Vandenabeele P."/>
            <person name="Shawkey M.D."/>
            <person name="Solomon J."/>
        </authorList>
    </citation>
    <scope>NUCLEOTIDE SEQUENCE [LARGE SCALE GENOMIC DNA]</scope>
    <source>
        <strain evidence="2">SS15</strain>
    </source>
</reference>
<protein>
    <submittedName>
        <fullName evidence="1">Uncharacterized protein</fullName>
    </submittedName>
</protein>
<dbReference type="Proteomes" id="UP000618051">
    <property type="component" value="Unassembled WGS sequence"/>
</dbReference>
<proteinExistence type="predicted"/>
<evidence type="ECO:0000313" key="3">
    <source>
        <dbReference type="Proteomes" id="UP000618051"/>
    </source>
</evidence>
<evidence type="ECO:0000313" key="2">
    <source>
        <dbReference type="EMBL" id="KAI1236274.1"/>
    </source>
</evidence>
<accession>A0A835TYQ9</accession>
<feature type="non-terminal residue" evidence="1">
    <location>
        <position position="1"/>
    </location>
</feature>
<dbReference type="AlphaFoldDB" id="A0A835TYQ9"/>
<dbReference type="EMBL" id="JADDUC020000010">
    <property type="protein sequence ID" value="KAI1236274.1"/>
    <property type="molecule type" value="Genomic_DNA"/>
</dbReference>
<reference evidence="2" key="3">
    <citation type="submission" date="2022-01" db="EMBL/GenBank/DDBJ databases">
        <authorList>
            <person name="Rubenstein D.R."/>
        </authorList>
    </citation>
    <scope>NUCLEOTIDE SEQUENCE</scope>
    <source>
        <strain evidence="2">SS15</strain>
        <tissue evidence="2">Liver</tissue>
    </source>
</reference>